<protein>
    <submittedName>
        <fullName evidence="4">Outer membrane protein OmpA-like peptidoglycan-associated protein</fullName>
    </submittedName>
</protein>
<dbReference type="PANTHER" id="PTHR30329">
    <property type="entry name" value="STATOR ELEMENT OF FLAGELLAR MOTOR COMPLEX"/>
    <property type="match status" value="1"/>
</dbReference>
<dbReference type="PANTHER" id="PTHR30329:SF21">
    <property type="entry name" value="LIPOPROTEIN YIAD-RELATED"/>
    <property type="match status" value="1"/>
</dbReference>
<dbReference type="Proteomes" id="UP000565745">
    <property type="component" value="Unassembled WGS sequence"/>
</dbReference>
<name>A0A7W6Q5L5_9RHOB</name>
<comment type="caution">
    <text evidence="4">The sequence shown here is derived from an EMBL/GenBank/DDBJ whole genome shotgun (WGS) entry which is preliminary data.</text>
</comment>
<evidence type="ECO:0000256" key="2">
    <source>
        <dbReference type="SAM" id="MobiDB-lite"/>
    </source>
</evidence>
<dbReference type="PROSITE" id="PS51123">
    <property type="entry name" value="OMPA_2"/>
    <property type="match status" value="1"/>
</dbReference>
<reference evidence="4 5" key="1">
    <citation type="submission" date="2020-08" db="EMBL/GenBank/DDBJ databases">
        <title>Genomic Encyclopedia of Type Strains, Phase IV (KMG-IV): sequencing the most valuable type-strain genomes for metagenomic binning, comparative biology and taxonomic classification.</title>
        <authorList>
            <person name="Goeker M."/>
        </authorList>
    </citation>
    <scope>NUCLEOTIDE SEQUENCE [LARGE SCALE GENOMIC DNA]</scope>
    <source>
        <strain evidence="4 5">DSM 101015</strain>
    </source>
</reference>
<dbReference type="SUPFAM" id="SSF103088">
    <property type="entry name" value="OmpA-like"/>
    <property type="match status" value="2"/>
</dbReference>
<sequence length="398" mass="42021">MKFLRENISWIAPTAAILLVAPAYLATDTLFGSKAERDRVAAFDPQVEQARMAQLNNSVLSALETKVAPTPIPDAQGTPPSPEPAQTAALENDSTDVTRNRPVDLLQVTAPAKTTVPAPETTALDTNAAAEFFAKAQNNLVGQSSCREDLEELASVSRIYFPAGGLSGEDAGLSSARLIGMVLRDCPGFAVQVEGHSDPSGDPRANKILSLKRAEAVVARLAASGIDTADFIPVGYGDERPSTVRGTKDAAYYDRRVEFTVIESAQKASYSVSPQPWQKSEPGCVSDLQPKADLARHFYAARSITAPASEMAAIFELAQDVAACDGARLRVVGHHSDQPGSREDVGTGRLRALAMMSALVSAGFAKDSILIGAPSYSVGIAGQPALPNSRVDFQVVAD</sequence>
<dbReference type="RefSeq" id="WP_025057249.1">
    <property type="nucleotide sequence ID" value="NZ_JACIFU010000002.1"/>
</dbReference>
<dbReference type="Pfam" id="PF00691">
    <property type="entry name" value="OmpA"/>
    <property type="match status" value="1"/>
</dbReference>
<dbReference type="InterPro" id="IPR050330">
    <property type="entry name" value="Bact_OuterMem_StrucFunc"/>
</dbReference>
<dbReference type="AlphaFoldDB" id="A0A7W6Q5L5"/>
<feature type="domain" description="OmpA-like" evidence="3">
    <location>
        <begin position="148"/>
        <end position="265"/>
    </location>
</feature>
<evidence type="ECO:0000313" key="4">
    <source>
        <dbReference type="EMBL" id="MBB4173932.1"/>
    </source>
</evidence>
<keyword evidence="5" id="KW-1185">Reference proteome</keyword>
<dbReference type="CDD" id="cd07185">
    <property type="entry name" value="OmpA_C-like"/>
    <property type="match status" value="1"/>
</dbReference>
<dbReference type="OrthoDB" id="9792021at2"/>
<dbReference type="Gene3D" id="3.30.1330.60">
    <property type="entry name" value="OmpA-like domain"/>
    <property type="match status" value="1"/>
</dbReference>
<dbReference type="GO" id="GO:0016020">
    <property type="term" value="C:membrane"/>
    <property type="evidence" value="ECO:0007669"/>
    <property type="project" value="UniProtKB-UniRule"/>
</dbReference>
<organism evidence="4 5">
    <name type="scientific">Sulfitobacter noctilucicola</name>
    <dbReference type="NCBI Taxonomy" id="1342301"/>
    <lineage>
        <taxon>Bacteria</taxon>
        <taxon>Pseudomonadati</taxon>
        <taxon>Pseudomonadota</taxon>
        <taxon>Alphaproteobacteria</taxon>
        <taxon>Rhodobacterales</taxon>
        <taxon>Roseobacteraceae</taxon>
        <taxon>Sulfitobacter</taxon>
    </lineage>
</organism>
<dbReference type="InterPro" id="IPR036737">
    <property type="entry name" value="OmpA-like_sf"/>
</dbReference>
<feature type="region of interest" description="Disordered" evidence="2">
    <location>
        <begin position="69"/>
        <end position="100"/>
    </location>
</feature>
<keyword evidence="1" id="KW-0472">Membrane</keyword>
<dbReference type="InterPro" id="IPR006665">
    <property type="entry name" value="OmpA-like"/>
</dbReference>
<gene>
    <name evidence="4" type="ORF">GGR93_001705</name>
</gene>
<accession>A0A7W6Q5L5</accession>
<evidence type="ECO:0000313" key="5">
    <source>
        <dbReference type="Proteomes" id="UP000565745"/>
    </source>
</evidence>
<proteinExistence type="predicted"/>
<evidence type="ECO:0000259" key="3">
    <source>
        <dbReference type="PROSITE" id="PS51123"/>
    </source>
</evidence>
<evidence type="ECO:0000256" key="1">
    <source>
        <dbReference type="PROSITE-ProRule" id="PRU00473"/>
    </source>
</evidence>
<dbReference type="EMBL" id="JACIFU010000002">
    <property type="protein sequence ID" value="MBB4173932.1"/>
    <property type="molecule type" value="Genomic_DNA"/>
</dbReference>